<reference evidence="3" key="1">
    <citation type="submission" date="2021-01" db="EMBL/GenBank/DDBJ databases">
        <title>Modified the classification status of verrucomicrobia.</title>
        <authorList>
            <person name="Feng X."/>
        </authorList>
    </citation>
    <scope>NUCLEOTIDE SEQUENCE</scope>
    <source>
        <strain evidence="3">5K15</strain>
    </source>
</reference>
<dbReference type="Gene3D" id="3.90.180.10">
    <property type="entry name" value="Medium-chain alcohol dehydrogenases, catalytic domain"/>
    <property type="match status" value="1"/>
</dbReference>
<dbReference type="AlphaFoldDB" id="A0AAE2SDR2"/>
<dbReference type="InterPro" id="IPR013149">
    <property type="entry name" value="ADH-like_C"/>
</dbReference>
<dbReference type="InterPro" id="IPR011032">
    <property type="entry name" value="GroES-like_sf"/>
</dbReference>
<dbReference type="SMART" id="SM00829">
    <property type="entry name" value="PKS_ER"/>
    <property type="match status" value="1"/>
</dbReference>
<dbReference type="SUPFAM" id="SSF50129">
    <property type="entry name" value="GroES-like"/>
    <property type="match status" value="1"/>
</dbReference>
<evidence type="ECO:0000313" key="4">
    <source>
        <dbReference type="Proteomes" id="UP000634206"/>
    </source>
</evidence>
<dbReference type="GO" id="GO:0016628">
    <property type="term" value="F:oxidoreductase activity, acting on the CH-CH group of donors, NAD or NADP as acceptor"/>
    <property type="evidence" value="ECO:0007669"/>
    <property type="project" value="InterPro"/>
</dbReference>
<dbReference type="InterPro" id="IPR036291">
    <property type="entry name" value="NAD(P)-bd_dom_sf"/>
</dbReference>
<organism evidence="3 4">
    <name type="scientific">Oceaniferula flava</name>
    <dbReference type="NCBI Taxonomy" id="2800421"/>
    <lineage>
        <taxon>Bacteria</taxon>
        <taxon>Pseudomonadati</taxon>
        <taxon>Verrucomicrobiota</taxon>
        <taxon>Verrucomicrobiia</taxon>
        <taxon>Verrucomicrobiales</taxon>
        <taxon>Verrucomicrobiaceae</taxon>
        <taxon>Oceaniferula</taxon>
    </lineage>
</organism>
<dbReference type="SUPFAM" id="SSF51735">
    <property type="entry name" value="NAD(P)-binding Rossmann-fold domains"/>
    <property type="match status" value="1"/>
</dbReference>
<dbReference type="FunFam" id="3.40.50.720:FF:000121">
    <property type="entry name" value="Prostaglandin reductase 2"/>
    <property type="match status" value="1"/>
</dbReference>
<accession>A0AAE2SDR2</accession>
<dbReference type="CDD" id="cd05288">
    <property type="entry name" value="PGDH"/>
    <property type="match status" value="1"/>
</dbReference>
<dbReference type="PANTHER" id="PTHR43205">
    <property type="entry name" value="PROSTAGLANDIN REDUCTASE"/>
    <property type="match status" value="1"/>
</dbReference>
<dbReference type="InterPro" id="IPR041694">
    <property type="entry name" value="ADH_N_2"/>
</dbReference>
<dbReference type="Pfam" id="PF00107">
    <property type="entry name" value="ADH_zinc_N"/>
    <property type="match status" value="1"/>
</dbReference>
<feature type="domain" description="Enoyl reductase (ER)" evidence="2">
    <location>
        <begin position="21"/>
        <end position="335"/>
    </location>
</feature>
<dbReference type="PANTHER" id="PTHR43205:SF7">
    <property type="entry name" value="PROSTAGLANDIN REDUCTASE 1"/>
    <property type="match status" value="1"/>
</dbReference>
<gene>
    <name evidence="3" type="ORF">JIN83_13730</name>
</gene>
<dbReference type="Gene3D" id="3.40.50.720">
    <property type="entry name" value="NAD(P)-binding Rossmann-like Domain"/>
    <property type="match status" value="1"/>
</dbReference>
<dbReference type="EMBL" id="JAENIG010000009">
    <property type="protein sequence ID" value="MBK1856028.1"/>
    <property type="molecule type" value="Genomic_DNA"/>
</dbReference>
<evidence type="ECO:0000259" key="2">
    <source>
        <dbReference type="SMART" id="SM00829"/>
    </source>
</evidence>
<protein>
    <submittedName>
        <fullName evidence="3">NADP-dependent oxidoreductase</fullName>
    </submittedName>
</protein>
<keyword evidence="4" id="KW-1185">Reference proteome</keyword>
<evidence type="ECO:0000256" key="1">
    <source>
        <dbReference type="ARBA" id="ARBA00023002"/>
    </source>
</evidence>
<dbReference type="Pfam" id="PF16884">
    <property type="entry name" value="ADH_N_2"/>
    <property type="match status" value="1"/>
</dbReference>
<dbReference type="Proteomes" id="UP000634206">
    <property type="component" value="Unassembled WGS sequence"/>
</dbReference>
<keyword evidence="1" id="KW-0560">Oxidoreductase</keyword>
<evidence type="ECO:0000313" key="3">
    <source>
        <dbReference type="EMBL" id="MBK1856028.1"/>
    </source>
</evidence>
<proteinExistence type="predicted"/>
<sequence>MLMNPSKSYQIHLKSRPEGMPTPENFERVEVPIPEPGEGEFLVKNEWMSVDPYMRGRMQEGDSYVPAFAVGEVMDGGCVGRIVSSRHPDFNEGDYVLGSKGWRDHWVSNGEGVQQVDVEKAPASSYLSVLGLTGMTAYVGLLEIGALQEGETVFVSAASGAVGSIVCQIAKIKGCRVIASSGSDQKIEWLKSKAGVDAALNYRQVDDLSAKLGELCPDGIDVYFDNVGGDHLEAAIDHMNDFGRIACCGAIASYNDKDPAPGPRNLINIIGKRLRVQGFILSDHSELKSQFAKDMSGWIQSGDIVWEETVTEGLENAPDAFLSLFESDKMGKAVVKL</sequence>
<dbReference type="InterPro" id="IPR020843">
    <property type="entry name" value="ER"/>
</dbReference>
<dbReference type="InterPro" id="IPR045010">
    <property type="entry name" value="MDR_fam"/>
</dbReference>
<name>A0AAE2SDR2_9BACT</name>
<comment type="caution">
    <text evidence="3">The sequence shown here is derived from an EMBL/GenBank/DDBJ whole genome shotgun (WGS) entry which is preliminary data.</text>
</comment>